<dbReference type="GO" id="GO:0006886">
    <property type="term" value="P:intracellular protein transport"/>
    <property type="evidence" value="ECO:0007669"/>
    <property type="project" value="TreeGrafter"/>
</dbReference>
<dbReference type="PANTHER" id="PTHR46467:SF1">
    <property type="entry name" value="TETHER CONTAINING UBX DOMAIN FOR GLUT4"/>
    <property type="match status" value="1"/>
</dbReference>
<dbReference type="AlphaFoldDB" id="A0A077WQ01"/>
<proteinExistence type="predicted"/>
<protein>
    <recommendedName>
        <fullName evidence="2">UBX domain-containing protein</fullName>
    </recommendedName>
</protein>
<name>A0A077WQ01_9FUNG</name>
<dbReference type="SUPFAM" id="SSF54236">
    <property type="entry name" value="Ubiquitin-like"/>
    <property type="match status" value="1"/>
</dbReference>
<reference evidence="3" key="1">
    <citation type="journal article" date="2014" name="Genome Announc.">
        <title>De novo whole-genome sequence and genome annotation of Lichtheimia ramosa.</title>
        <authorList>
            <person name="Linde J."/>
            <person name="Schwartze V."/>
            <person name="Binder U."/>
            <person name="Lass-Florl C."/>
            <person name="Voigt K."/>
            <person name="Horn F."/>
        </authorList>
    </citation>
    <scope>NUCLEOTIDE SEQUENCE</scope>
    <source>
        <strain evidence="3">JMRC FSU:6197</strain>
    </source>
</reference>
<dbReference type="InterPro" id="IPR001012">
    <property type="entry name" value="UBX_dom"/>
</dbReference>
<dbReference type="GO" id="GO:0005634">
    <property type="term" value="C:nucleus"/>
    <property type="evidence" value="ECO:0007669"/>
    <property type="project" value="TreeGrafter"/>
</dbReference>
<dbReference type="EMBL" id="LK023330">
    <property type="protein sequence ID" value="CDS09219.1"/>
    <property type="molecule type" value="Genomic_DNA"/>
</dbReference>
<evidence type="ECO:0000313" key="3">
    <source>
        <dbReference type="EMBL" id="CDS09219.1"/>
    </source>
</evidence>
<evidence type="ECO:0000256" key="1">
    <source>
        <dbReference type="SAM" id="MobiDB-lite"/>
    </source>
</evidence>
<organism evidence="3">
    <name type="scientific">Lichtheimia ramosa</name>
    <dbReference type="NCBI Taxonomy" id="688394"/>
    <lineage>
        <taxon>Eukaryota</taxon>
        <taxon>Fungi</taxon>
        <taxon>Fungi incertae sedis</taxon>
        <taxon>Mucoromycota</taxon>
        <taxon>Mucoromycotina</taxon>
        <taxon>Mucoromycetes</taxon>
        <taxon>Mucorales</taxon>
        <taxon>Lichtheimiaceae</taxon>
        <taxon>Lichtheimia</taxon>
    </lineage>
</organism>
<dbReference type="PROSITE" id="PS50033">
    <property type="entry name" value="UBX"/>
    <property type="match status" value="1"/>
</dbReference>
<dbReference type="CDD" id="cd16118">
    <property type="entry name" value="UBX2_UBXN9"/>
    <property type="match status" value="1"/>
</dbReference>
<dbReference type="Gene3D" id="3.10.20.90">
    <property type="entry name" value="Phosphatidylinositol 3-kinase Catalytic Subunit, Chain A, domain 1"/>
    <property type="match status" value="1"/>
</dbReference>
<dbReference type="OrthoDB" id="440781at2759"/>
<accession>A0A077WQ01</accession>
<dbReference type="Pfam" id="PF00789">
    <property type="entry name" value="UBX"/>
    <property type="match status" value="1"/>
</dbReference>
<feature type="compositionally biased region" description="Low complexity" evidence="1">
    <location>
        <begin position="1"/>
        <end position="12"/>
    </location>
</feature>
<feature type="compositionally biased region" description="Low complexity" evidence="1">
    <location>
        <begin position="198"/>
        <end position="226"/>
    </location>
</feature>
<sequence length="236" mass="26350">MESSTPASQESTPPSPPPKETPVFDRQIKMIRPPANAPAIVELPESFYKLSPNEVKSLYQSHVERRENLENRPLKTQKIRVAEEQEKMKKYPKTTIRVRFPDSTMLQATFKSSERVRDVYDFVQSTLETPSRKFLLCLPPRSKLIEPELTLYKAGLAPASNVTFVWIEKAAPGQRDVPAVTQTYLSMMEDLPSPSIPSPVSSSPGSATTASNSTPSTSTKKTGSVPKWLQKGLFKK</sequence>
<dbReference type="PANTHER" id="PTHR46467">
    <property type="entry name" value="TETHER CONTAINING UBX DOMAIN FOR GLUT4"/>
    <property type="match status" value="1"/>
</dbReference>
<gene>
    <name evidence="3" type="ORF">LRAMOSA10579</name>
</gene>
<feature type="region of interest" description="Disordered" evidence="1">
    <location>
        <begin position="1"/>
        <end position="23"/>
    </location>
</feature>
<dbReference type="SMART" id="SM00166">
    <property type="entry name" value="UBX"/>
    <property type="match status" value="1"/>
</dbReference>
<evidence type="ECO:0000259" key="2">
    <source>
        <dbReference type="PROSITE" id="PS50033"/>
    </source>
</evidence>
<dbReference type="InterPro" id="IPR029071">
    <property type="entry name" value="Ubiquitin-like_domsf"/>
</dbReference>
<dbReference type="GO" id="GO:0005737">
    <property type="term" value="C:cytoplasm"/>
    <property type="evidence" value="ECO:0007669"/>
    <property type="project" value="TreeGrafter"/>
</dbReference>
<feature type="region of interest" description="Disordered" evidence="1">
    <location>
        <begin position="191"/>
        <end position="236"/>
    </location>
</feature>
<dbReference type="GO" id="GO:0012506">
    <property type="term" value="C:vesicle membrane"/>
    <property type="evidence" value="ECO:0007669"/>
    <property type="project" value="TreeGrafter"/>
</dbReference>
<feature type="domain" description="UBX" evidence="2">
    <location>
        <begin position="89"/>
        <end position="164"/>
    </location>
</feature>